<dbReference type="CDD" id="cd03789">
    <property type="entry name" value="GT9_LPS_heptosyltransferase"/>
    <property type="match status" value="1"/>
</dbReference>
<dbReference type="RefSeq" id="WP_088861846.1">
    <property type="nucleotide sequence ID" value="NZ_CP022115.1"/>
</dbReference>
<keyword evidence="6 14" id="KW-0808">Transferase</keyword>
<keyword evidence="5" id="KW-0328">Glycosyltransferase</keyword>
<dbReference type="GO" id="GO:0005829">
    <property type="term" value="C:cytosol"/>
    <property type="evidence" value="ECO:0007669"/>
    <property type="project" value="TreeGrafter"/>
</dbReference>
<comment type="pathway">
    <text evidence="2">Bacterial outer membrane biogenesis; LPS core biosynthesis.</text>
</comment>
<evidence type="ECO:0000313" key="14">
    <source>
        <dbReference type="EMBL" id="ASJ22846.1"/>
    </source>
</evidence>
<dbReference type="NCBIfam" id="TIGR02193">
    <property type="entry name" value="heptsyl_trn_I"/>
    <property type="match status" value="1"/>
</dbReference>
<evidence type="ECO:0000313" key="15">
    <source>
        <dbReference type="Proteomes" id="UP000197424"/>
    </source>
</evidence>
<comment type="catalytic activity">
    <reaction evidence="13">
        <text>an alpha-Kdo-(2-&gt;4)-alpha-Kdo-(2-&gt;6)-lipid A + ADP-L-glycero-beta-D-manno-heptose = an L-alpha-D-Hep-(1-&gt;5)-[alpha-Kdo-(2-&gt;4)]-alpha-Kdo-(2-&gt;6)-lipid A + ADP + H(+)</text>
        <dbReference type="Rhea" id="RHEA:74067"/>
        <dbReference type="ChEBI" id="CHEBI:15378"/>
        <dbReference type="ChEBI" id="CHEBI:61506"/>
        <dbReference type="ChEBI" id="CHEBI:176431"/>
        <dbReference type="ChEBI" id="CHEBI:193068"/>
        <dbReference type="ChEBI" id="CHEBI:456216"/>
        <dbReference type="EC" id="2.4.99.23"/>
    </reaction>
</comment>
<dbReference type="SUPFAM" id="SSF53756">
    <property type="entry name" value="UDP-Glycosyltransferase/glycogen phosphorylase"/>
    <property type="match status" value="1"/>
</dbReference>
<dbReference type="GO" id="GO:0009244">
    <property type="term" value="P:lipopolysaccharide core region biosynthetic process"/>
    <property type="evidence" value="ECO:0007669"/>
    <property type="project" value="InterPro"/>
</dbReference>
<evidence type="ECO:0000256" key="6">
    <source>
        <dbReference type="ARBA" id="ARBA00022679"/>
    </source>
</evidence>
<dbReference type="Pfam" id="PF01075">
    <property type="entry name" value="Glyco_transf_9"/>
    <property type="match status" value="1"/>
</dbReference>
<dbReference type="AlphaFoldDB" id="A0A248LEM5"/>
<dbReference type="InterPro" id="IPR002201">
    <property type="entry name" value="Glyco_trans_9"/>
</dbReference>
<dbReference type="InterPro" id="IPR051199">
    <property type="entry name" value="LPS_LOS_Heptosyltrfase"/>
</dbReference>
<keyword evidence="8" id="KW-0472">Membrane</keyword>
<dbReference type="InterPro" id="IPR011908">
    <property type="entry name" value="LipoPS_heptosylTferase-I"/>
</dbReference>
<proteinExistence type="inferred from homology"/>
<keyword evidence="4" id="KW-0997">Cell inner membrane</keyword>
<dbReference type="EMBL" id="CP022115">
    <property type="protein sequence ID" value="ASJ22846.1"/>
    <property type="molecule type" value="Genomic_DNA"/>
</dbReference>
<keyword evidence="7" id="KW-0448">Lipopolysaccharide biosynthesis</keyword>
<evidence type="ECO:0000256" key="3">
    <source>
        <dbReference type="ARBA" id="ARBA00022475"/>
    </source>
</evidence>
<sequence length="318" mass="35159">MSRLLLIRTSSMGDLVHTLPAVTDLSRRFPALAIDWLAEESFVDIAALHPAVDNVIPLAWRRWRRQLWSLATWRELGALRHTLRQMHYDLVLDSQGLLKSVLFARWVPDTPLAGYDRSSIREPLASLFYDKTYSVSRSLSAVTRNRLLFGQAFGYQPDLDQCDFGVPAPAPEDLPTGQAVLLTATSRDSKLWPETHWMALADRLHAERGWPVMLPWGNPAERARAERIAAGRPFARVAPRLTLKQAAALLGNAVAVVGVDTGLTHLANALPVPLVAIYTDTDPQLTGVIPTPRARNLGGIGQCPDVDAVWQALQECMA</sequence>
<evidence type="ECO:0000256" key="11">
    <source>
        <dbReference type="ARBA" id="ARBA00044190"/>
    </source>
</evidence>
<protein>
    <recommendedName>
        <fullName evidence="11">Lipopolysaccharide heptosyltransferase 1</fullName>
        <ecNumber evidence="10">2.4.99.23</ecNumber>
    </recommendedName>
    <alternativeName>
        <fullName evidence="12">ADP-heptose:lipopolysaccharide heptosyltransferase I</fullName>
    </alternativeName>
</protein>
<dbReference type="Gene3D" id="3.40.50.2000">
    <property type="entry name" value="Glycogen Phosphorylase B"/>
    <property type="match status" value="2"/>
</dbReference>
<evidence type="ECO:0000256" key="2">
    <source>
        <dbReference type="ARBA" id="ARBA00004713"/>
    </source>
</evidence>
<dbReference type="EC" id="2.4.99.23" evidence="10"/>
<comment type="subcellular location">
    <subcellularLocation>
        <location evidence="1">Cell inner membrane</location>
        <topology evidence="1">Peripheral membrane protein</topology>
        <orientation evidence="1">Cytoplasmic side</orientation>
    </subcellularLocation>
</comment>
<evidence type="ECO:0000256" key="8">
    <source>
        <dbReference type="ARBA" id="ARBA00023136"/>
    </source>
</evidence>
<reference evidence="15" key="1">
    <citation type="submission" date="2017-06" db="EMBL/GenBank/DDBJ databases">
        <title>Whole genome sequence of Laribacter hongkongensis LHGZ1.</title>
        <authorList>
            <person name="Chen D."/>
            <person name="Wu H."/>
            <person name="Chen J."/>
        </authorList>
    </citation>
    <scope>NUCLEOTIDE SEQUENCE [LARGE SCALE GENOMIC DNA]</scope>
    <source>
        <strain evidence="15">LHGZ1</strain>
    </source>
</reference>
<evidence type="ECO:0000256" key="4">
    <source>
        <dbReference type="ARBA" id="ARBA00022519"/>
    </source>
</evidence>
<evidence type="ECO:0000256" key="7">
    <source>
        <dbReference type="ARBA" id="ARBA00022985"/>
    </source>
</evidence>
<accession>A0A248LEM5</accession>
<comment type="similarity">
    <text evidence="9">Belongs to the glycosyltransferase 9 family.</text>
</comment>
<dbReference type="GO" id="GO:0005886">
    <property type="term" value="C:plasma membrane"/>
    <property type="evidence" value="ECO:0007669"/>
    <property type="project" value="UniProtKB-SubCell"/>
</dbReference>
<evidence type="ECO:0000256" key="12">
    <source>
        <dbReference type="ARBA" id="ARBA00044330"/>
    </source>
</evidence>
<evidence type="ECO:0000256" key="5">
    <source>
        <dbReference type="ARBA" id="ARBA00022676"/>
    </source>
</evidence>
<evidence type="ECO:0000256" key="1">
    <source>
        <dbReference type="ARBA" id="ARBA00004515"/>
    </source>
</evidence>
<evidence type="ECO:0000256" key="10">
    <source>
        <dbReference type="ARBA" id="ARBA00044041"/>
    </source>
</evidence>
<dbReference type="Proteomes" id="UP000197424">
    <property type="component" value="Chromosome"/>
</dbReference>
<name>A0A248LEM5_9NEIS</name>
<gene>
    <name evidence="14" type="ORF">LHGZ1_0015</name>
</gene>
<evidence type="ECO:0000256" key="13">
    <source>
        <dbReference type="ARBA" id="ARBA00049201"/>
    </source>
</evidence>
<keyword evidence="3" id="KW-1003">Cell membrane</keyword>
<dbReference type="PANTHER" id="PTHR30160:SF19">
    <property type="entry name" value="LIPOPOLYSACCHARIDE HEPTOSYLTRANSFERASE 1"/>
    <property type="match status" value="1"/>
</dbReference>
<dbReference type="GO" id="GO:0008713">
    <property type="term" value="F:ADP-heptose-lipopolysaccharide heptosyltransferase activity"/>
    <property type="evidence" value="ECO:0007669"/>
    <property type="project" value="TreeGrafter"/>
</dbReference>
<dbReference type="PANTHER" id="PTHR30160">
    <property type="entry name" value="TETRAACYLDISACCHARIDE 4'-KINASE-RELATED"/>
    <property type="match status" value="1"/>
</dbReference>
<evidence type="ECO:0000256" key="9">
    <source>
        <dbReference type="ARBA" id="ARBA00043995"/>
    </source>
</evidence>
<dbReference type="OrthoDB" id="9767552at2"/>
<organism evidence="14 15">
    <name type="scientific">Laribacter hongkongensis</name>
    <dbReference type="NCBI Taxonomy" id="168471"/>
    <lineage>
        <taxon>Bacteria</taxon>
        <taxon>Pseudomonadati</taxon>
        <taxon>Pseudomonadota</taxon>
        <taxon>Betaproteobacteria</taxon>
        <taxon>Neisseriales</taxon>
        <taxon>Aquaspirillaceae</taxon>
        <taxon>Laribacter</taxon>
    </lineage>
</organism>